<dbReference type="EMBL" id="JAATJA010000003">
    <property type="protein sequence ID" value="NJB69024.1"/>
    <property type="molecule type" value="Genomic_DNA"/>
</dbReference>
<dbReference type="AlphaFoldDB" id="A0A846QV82"/>
<organism evidence="3 4">
    <name type="scientific">Desulfobaculum xiamenense</name>
    <dbReference type="NCBI Taxonomy" id="995050"/>
    <lineage>
        <taxon>Bacteria</taxon>
        <taxon>Pseudomonadati</taxon>
        <taxon>Thermodesulfobacteriota</taxon>
        <taxon>Desulfovibrionia</taxon>
        <taxon>Desulfovibrionales</taxon>
        <taxon>Desulfovibrionaceae</taxon>
        <taxon>Desulfobaculum</taxon>
    </lineage>
</organism>
<dbReference type="SUPFAM" id="SSF51261">
    <property type="entry name" value="Duplicated hybrid motif"/>
    <property type="match status" value="1"/>
</dbReference>
<evidence type="ECO:0000313" key="3">
    <source>
        <dbReference type="EMBL" id="NJB69024.1"/>
    </source>
</evidence>
<gene>
    <name evidence="3" type="ORF">GGQ74_002718</name>
</gene>
<comment type="caution">
    <text evidence="3">The sequence shown here is derived from an EMBL/GenBank/DDBJ whole genome shotgun (WGS) entry which is preliminary data.</text>
</comment>
<dbReference type="Gene3D" id="2.70.70.10">
    <property type="entry name" value="Glucose Permease (Domain IIA)"/>
    <property type="match status" value="1"/>
</dbReference>
<dbReference type="PANTHER" id="PTHR21666:SF289">
    <property type="entry name" value="L-ALA--D-GLU ENDOPEPTIDASE"/>
    <property type="match status" value="1"/>
</dbReference>
<sequence length="343" mass="37213">MPKTIGASLVRTAVSGFLVLMGYSACPHAAAYGFTLEIPPVDCARTGCVIQNYVDQDPSPDYRDYACGRLSYDGSSGTDFRLPNLADMQRGVEVYASAPGTVRAVRDGMADVNFRDIGIEALKGRYAGNSVVIDHGDGWETQYSHLRRDSVRVQPGQTVRTGEVLGLVGMSGLTEFPHVEIAVRHHGDIVDPFTGHTHHTQCDATRNPLWSQQALDHLRYIPTGLLGAAFTASVPTAGTVRDGGHRAETLPPSAPAIVFWCDMFGLLDGDMVEVRLTGPDGKLLARGTRAIDHSKAQYFLYVGKRRKAAPWKPGDYTGTCRVSRKDTGGTRVALDIVRTLVVR</sequence>
<protein>
    <submittedName>
        <fullName evidence="3">Murein DD-endopeptidase MepM/ murein hydrolase activator NlpD</fullName>
    </submittedName>
</protein>
<dbReference type="GO" id="GO:0004222">
    <property type="term" value="F:metalloendopeptidase activity"/>
    <property type="evidence" value="ECO:0007669"/>
    <property type="project" value="TreeGrafter"/>
</dbReference>
<keyword evidence="3" id="KW-0378">Hydrolase</keyword>
<proteinExistence type="predicted"/>
<dbReference type="InterPro" id="IPR011055">
    <property type="entry name" value="Dup_hybrid_motif"/>
</dbReference>
<keyword evidence="1" id="KW-0732">Signal</keyword>
<dbReference type="Pfam" id="PF01551">
    <property type="entry name" value="Peptidase_M23"/>
    <property type="match status" value="1"/>
</dbReference>
<dbReference type="InterPro" id="IPR016047">
    <property type="entry name" value="M23ase_b-sheet_dom"/>
</dbReference>
<dbReference type="RefSeq" id="WP_167942113.1">
    <property type="nucleotide sequence ID" value="NZ_JAATJA010000003.1"/>
</dbReference>
<feature type="domain" description="M23ase beta-sheet core" evidence="2">
    <location>
        <begin position="89"/>
        <end position="192"/>
    </location>
</feature>
<name>A0A846QV82_9BACT</name>
<dbReference type="Proteomes" id="UP000580856">
    <property type="component" value="Unassembled WGS sequence"/>
</dbReference>
<accession>A0A846QV82</accession>
<evidence type="ECO:0000259" key="2">
    <source>
        <dbReference type="Pfam" id="PF01551"/>
    </source>
</evidence>
<dbReference type="PANTHER" id="PTHR21666">
    <property type="entry name" value="PEPTIDASE-RELATED"/>
    <property type="match status" value="1"/>
</dbReference>
<dbReference type="InterPro" id="IPR050570">
    <property type="entry name" value="Cell_wall_metabolism_enzyme"/>
</dbReference>
<dbReference type="CDD" id="cd12797">
    <property type="entry name" value="M23_peptidase"/>
    <property type="match status" value="1"/>
</dbReference>
<keyword evidence="4" id="KW-1185">Reference proteome</keyword>
<evidence type="ECO:0000256" key="1">
    <source>
        <dbReference type="ARBA" id="ARBA00022729"/>
    </source>
</evidence>
<evidence type="ECO:0000313" key="4">
    <source>
        <dbReference type="Proteomes" id="UP000580856"/>
    </source>
</evidence>
<reference evidence="3 4" key="1">
    <citation type="submission" date="2020-03" db="EMBL/GenBank/DDBJ databases">
        <title>Genomic Encyclopedia of Type Strains, Phase IV (KMG-IV): sequencing the most valuable type-strain genomes for metagenomic binning, comparative biology and taxonomic classification.</title>
        <authorList>
            <person name="Goeker M."/>
        </authorList>
    </citation>
    <scope>NUCLEOTIDE SEQUENCE [LARGE SCALE GENOMIC DNA]</scope>
    <source>
        <strain evidence="3 4">DSM 24233</strain>
    </source>
</reference>